<dbReference type="Proteomes" id="UP001589793">
    <property type="component" value="Unassembled WGS sequence"/>
</dbReference>
<sequence>MATMMQTRPVLDSLSRQYSRRFPGGGDARWLAHAWGQLAGAGYVPARIPEGGRAGADARIRLAVLARLSEEFWTFGAGHHPGGSARAEAVRIDEGPGAIGAADVLDWMRIRDVPRQPDLFDPSGSALTGEDIGACLDRVEREMLAALAVVTGFERLFAELSAQRLLARGELTALRGDEREEEPLDYPLSRTEQDAILDQVDADMLAARCWLEQTVPHIRR</sequence>
<comment type="caution">
    <text evidence="1">The sequence shown here is derived from an EMBL/GenBank/DDBJ whole genome shotgun (WGS) entry which is preliminary data.</text>
</comment>
<evidence type="ECO:0000313" key="2">
    <source>
        <dbReference type="Proteomes" id="UP001589793"/>
    </source>
</evidence>
<accession>A0ABV6R8E6</accession>
<dbReference type="EMBL" id="JBHLSV010000004">
    <property type="protein sequence ID" value="MFC0673251.1"/>
    <property type="molecule type" value="Genomic_DNA"/>
</dbReference>
<proteinExistence type="predicted"/>
<name>A0ABV6R8E6_9MICO</name>
<keyword evidence="2" id="KW-1185">Reference proteome</keyword>
<reference evidence="1 2" key="1">
    <citation type="submission" date="2024-09" db="EMBL/GenBank/DDBJ databases">
        <authorList>
            <person name="Sun Q."/>
            <person name="Mori K."/>
        </authorList>
    </citation>
    <scope>NUCLEOTIDE SEQUENCE [LARGE SCALE GENOMIC DNA]</scope>
    <source>
        <strain evidence="1 2">CICC 10874</strain>
    </source>
</reference>
<gene>
    <name evidence="1" type="ORF">ACFFF6_04690</name>
</gene>
<dbReference type="RefSeq" id="WP_376978678.1">
    <property type="nucleotide sequence ID" value="NZ_JBHLSV010000004.1"/>
</dbReference>
<protein>
    <submittedName>
        <fullName evidence="1">Uncharacterized protein</fullName>
    </submittedName>
</protein>
<organism evidence="1 2">
    <name type="scientific">Brachybacterium hainanense</name>
    <dbReference type="NCBI Taxonomy" id="1541174"/>
    <lineage>
        <taxon>Bacteria</taxon>
        <taxon>Bacillati</taxon>
        <taxon>Actinomycetota</taxon>
        <taxon>Actinomycetes</taxon>
        <taxon>Micrococcales</taxon>
        <taxon>Dermabacteraceae</taxon>
        <taxon>Brachybacterium</taxon>
    </lineage>
</organism>
<evidence type="ECO:0000313" key="1">
    <source>
        <dbReference type="EMBL" id="MFC0673251.1"/>
    </source>
</evidence>